<accession>A0A2A9NTC8</accession>
<protein>
    <submittedName>
        <fullName evidence="2">Uncharacterized protein</fullName>
    </submittedName>
</protein>
<dbReference type="CDD" id="cd02440">
    <property type="entry name" value="AdoMet_MTases"/>
    <property type="match status" value="1"/>
</dbReference>
<gene>
    <name evidence="2" type="ORF">AMATHDRAFT_3417</name>
</gene>
<dbReference type="Pfam" id="PF10294">
    <property type="entry name" value="Methyltransf_16"/>
    <property type="match status" value="1"/>
</dbReference>
<dbReference type="AlphaFoldDB" id="A0A2A9NTC8"/>
<evidence type="ECO:0000313" key="3">
    <source>
        <dbReference type="Proteomes" id="UP000242287"/>
    </source>
</evidence>
<evidence type="ECO:0000256" key="1">
    <source>
        <dbReference type="SAM" id="MobiDB-lite"/>
    </source>
</evidence>
<dbReference type="PANTHER" id="PTHR14614:SF109">
    <property type="entry name" value="RIBOSOMAL LYSINE N-METHYLTRANSFERASE 5"/>
    <property type="match status" value="1"/>
</dbReference>
<proteinExistence type="predicted"/>
<feature type="compositionally biased region" description="Polar residues" evidence="1">
    <location>
        <begin position="1"/>
        <end position="14"/>
    </location>
</feature>
<reference evidence="2 3" key="1">
    <citation type="submission" date="2014-02" db="EMBL/GenBank/DDBJ databases">
        <title>Transposable element dynamics among asymbiotic and ectomycorrhizal Amanita fungi.</title>
        <authorList>
            <consortium name="DOE Joint Genome Institute"/>
            <person name="Hess J."/>
            <person name="Skrede I."/>
            <person name="Wolfe B."/>
            <person name="LaButti K."/>
            <person name="Ohm R.A."/>
            <person name="Grigoriev I.V."/>
            <person name="Pringle A."/>
        </authorList>
    </citation>
    <scope>NUCLEOTIDE SEQUENCE [LARGE SCALE GENOMIC DNA]</scope>
    <source>
        <strain evidence="2 3">SKay4041</strain>
    </source>
</reference>
<dbReference type="SUPFAM" id="SSF53335">
    <property type="entry name" value="S-adenosyl-L-methionine-dependent methyltransferases"/>
    <property type="match status" value="1"/>
</dbReference>
<feature type="region of interest" description="Disordered" evidence="1">
    <location>
        <begin position="1"/>
        <end position="26"/>
    </location>
</feature>
<dbReference type="PANTHER" id="PTHR14614">
    <property type="entry name" value="HEPATOCELLULAR CARCINOMA-ASSOCIATED ANTIGEN"/>
    <property type="match status" value="1"/>
</dbReference>
<sequence length="335" mass="37100">MCTGNDPQDVSRSPETLGALRLPTDSERVTDEDEEVFLIYSNLLSTSSSAGETTGFRGLGHVDSQKDLLDINFEITLPALSLRETGKSASRRARGGHKGRTKVISIMLAQDKTALRTRKGDTGSVLWKASIDFAQLILHQIHTSPTSSLFDPQKLKQQRILELGSGTGLLSILLSPYVAHYTATDVPDLIPLIRKSLALNFHSWGSRRTDGVDSTLPLPGSNITVHPFDWITLSTTPSHLRHKLTSFLDPPDLILVIDCIYHPSLLPPLVTAIHHLAIPDHTLVFILVELRAEDVIREFLRLWLATPGWRIWRMGGGVFDAPYIAWVGQRSALEI</sequence>
<evidence type="ECO:0000313" key="2">
    <source>
        <dbReference type="EMBL" id="PFH51026.1"/>
    </source>
</evidence>
<keyword evidence="3" id="KW-1185">Reference proteome</keyword>
<organism evidence="2 3">
    <name type="scientific">Amanita thiersii Skay4041</name>
    <dbReference type="NCBI Taxonomy" id="703135"/>
    <lineage>
        <taxon>Eukaryota</taxon>
        <taxon>Fungi</taxon>
        <taxon>Dikarya</taxon>
        <taxon>Basidiomycota</taxon>
        <taxon>Agaricomycotina</taxon>
        <taxon>Agaricomycetes</taxon>
        <taxon>Agaricomycetidae</taxon>
        <taxon>Agaricales</taxon>
        <taxon>Pluteineae</taxon>
        <taxon>Amanitaceae</taxon>
        <taxon>Amanita</taxon>
    </lineage>
</organism>
<dbReference type="OrthoDB" id="2529286at2759"/>
<dbReference type="InterPro" id="IPR029063">
    <property type="entry name" value="SAM-dependent_MTases_sf"/>
</dbReference>
<dbReference type="GO" id="GO:0005829">
    <property type="term" value="C:cytosol"/>
    <property type="evidence" value="ECO:0007669"/>
    <property type="project" value="TreeGrafter"/>
</dbReference>
<name>A0A2A9NTC8_9AGAR</name>
<dbReference type="GO" id="GO:0032991">
    <property type="term" value="C:protein-containing complex"/>
    <property type="evidence" value="ECO:0007669"/>
    <property type="project" value="TreeGrafter"/>
</dbReference>
<dbReference type="InterPro" id="IPR019410">
    <property type="entry name" value="Methyltransf_16"/>
</dbReference>
<dbReference type="EMBL" id="KZ301993">
    <property type="protein sequence ID" value="PFH51026.1"/>
    <property type="molecule type" value="Genomic_DNA"/>
</dbReference>
<dbReference type="GO" id="GO:0008757">
    <property type="term" value="F:S-adenosylmethionine-dependent methyltransferase activity"/>
    <property type="evidence" value="ECO:0007669"/>
    <property type="project" value="UniProtKB-ARBA"/>
</dbReference>
<dbReference type="Gene3D" id="3.40.50.150">
    <property type="entry name" value="Vaccinia Virus protein VP39"/>
    <property type="match status" value="1"/>
</dbReference>
<dbReference type="Proteomes" id="UP000242287">
    <property type="component" value="Unassembled WGS sequence"/>
</dbReference>
<dbReference type="STRING" id="703135.A0A2A9NTC8"/>